<evidence type="ECO:0000256" key="1">
    <source>
        <dbReference type="ARBA" id="ARBA00004567"/>
    </source>
</evidence>
<dbReference type="GO" id="GO:0051028">
    <property type="term" value="P:mRNA transport"/>
    <property type="evidence" value="ECO:0007669"/>
    <property type="project" value="UniProtKB-KW"/>
</dbReference>
<keyword evidence="9" id="KW-0539">Nucleus</keyword>
<dbReference type="InterPro" id="IPR011993">
    <property type="entry name" value="PH-like_dom_sf"/>
</dbReference>
<evidence type="ECO:0000256" key="5">
    <source>
        <dbReference type="ARBA" id="ARBA00022927"/>
    </source>
</evidence>
<dbReference type="SMART" id="SM00160">
    <property type="entry name" value="RanBD"/>
    <property type="match status" value="1"/>
</dbReference>
<comment type="subcellular location">
    <subcellularLocation>
        <location evidence="1">Nucleus</location>
        <location evidence="1">Nuclear pore complex</location>
    </subcellularLocation>
</comment>
<dbReference type="InterPro" id="IPR045207">
    <property type="entry name" value="RanBD_NUP50_plant"/>
</dbReference>
<keyword evidence="3" id="KW-0677">Repeat</keyword>
<dbReference type="InterPro" id="IPR015007">
    <property type="entry name" value="NUP2/50/61"/>
</dbReference>
<evidence type="ECO:0000256" key="2">
    <source>
        <dbReference type="ARBA" id="ARBA00022448"/>
    </source>
</evidence>
<accession>A0A5D3BX12</accession>
<dbReference type="InterPro" id="IPR045255">
    <property type="entry name" value="RanBP1-like"/>
</dbReference>
<evidence type="ECO:0000256" key="9">
    <source>
        <dbReference type="ARBA" id="ARBA00023242"/>
    </source>
</evidence>
<organism evidence="13 14">
    <name type="scientific">Cucumis melo var. makuwa</name>
    <name type="common">Oriental melon</name>
    <dbReference type="NCBI Taxonomy" id="1194695"/>
    <lineage>
        <taxon>Eukaryota</taxon>
        <taxon>Viridiplantae</taxon>
        <taxon>Streptophyta</taxon>
        <taxon>Embryophyta</taxon>
        <taxon>Tracheophyta</taxon>
        <taxon>Spermatophyta</taxon>
        <taxon>Magnoliopsida</taxon>
        <taxon>eudicotyledons</taxon>
        <taxon>Gunneridae</taxon>
        <taxon>Pentapetalae</taxon>
        <taxon>rosids</taxon>
        <taxon>fabids</taxon>
        <taxon>Cucurbitales</taxon>
        <taxon>Cucurbitaceae</taxon>
        <taxon>Benincaseae</taxon>
        <taxon>Cucumis</taxon>
    </lineage>
</organism>
<dbReference type="InterPro" id="IPR000156">
    <property type="entry name" value="Ran_bind_dom"/>
</dbReference>
<reference evidence="13 14" key="1">
    <citation type="submission" date="2019-08" db="EMBL/GenBank/DDBJ databases">
        <title>Draft genome sequences of two oriental melons (Cucumis melo L. var makuwa).</title>
        <authorList>
            <person name="Kwon S.-Y."/>
        </authorList>
    </citation>
    <scope>NUCLEOTIDE SEQUENCE [LARGE SCALE GENOMIC DNA]</scope>
    <source>
        <strain evidence="14">cv. Chang Bougi</strain>
        <tissue evidence="13">Leaf</tissue>
    </source>
</reference>
<feature type="compositionally biased region" description="Polar residues" evidence="10">
    <location>
        <begin position="88"/>
        <end position="97"/>
    </location>
</feature>
<keyword evidence="2" id="KW-0813">Transport</keyword>
<keyword evidence="7" id="KW-0811">Translocation</keyword>
<evidence type="ECO:0000256" key="11">
    <source>
        <dbReference type="SAM" id="SignalP"/>
    </source>
</evidence>
<dbReference type="Pfam" id="PF00638">
    <property type="entry name" value="Ran_BP1"/>
    <property type="match status" value="1"/>
</dbReference>
<feature type="compositionally biased region" description="Basic and acidic residues" evidence="10">
    <location>
        <begin position="116"/>
        <end position="161"/>
    </location>
</feature>
<feature type="compositionally biased region" description="Basic and acidic residues" evidence="10">
    <location>
        <begin position="255"/>
        <end position="281"/>
    </location>
</feature>
<dbReference type="Proteomes" id="UP000321947">
    <property type="component" value="Unassembled WGS sequence"/>
</dbReference>
<keyword evidence="4" id="KW-0509">mRNA transport</keyword>
<feature type="region of interest" description="Disordered" evidence="10">
    <location>
        <begin position="85"/>
        <end position="285"/>
    </location>
</feature>
<dbReference type="Gene3D" id="2.30.29.30">
    <property type="entry name" value="Pleckstrin-homology domain (PH domain)/Phosphotyrosine-binding domain (PTB)"/>
    <property type="match status" value="1"/>
</dbReference>
<dbReference type="GO" id="GO:0005643">
    <property type="term" value="C:nuclear pore"/>
    <property type="evidence" value="ECO:0007669"/>
    <property type="project" value="UniProtKB-SubCell"/>
</dbReference>
<dbReference type="GO" id="GO:0015031">
    <property type="term" value="P:protein transport"/>
    <property type="evidence" value="ECO:0007669"/>
    <property type="project" value="UniProtKB-KW"/>
</dbReference>
<evidence type="ECO:0000313" key="14">
    <source>
        <dbReference type="Proteomes" id="UP000321947"/>
    </source>
</evidence>
<gene>
    <name evidence="13" type="ORF">E5676_scaffold347G002470</name>
</gene>
<dbReference type="EMBL" id="SSTD01014851">
    <property type="protein sequence ID" value="TYK04047.1"/>
    <property type="molecule type" value="Genomic_DNA"/>
</dbReference>
<protein>
    <submittedName>
        <fullName evidence="13">Nuclear pore complex protein NUP50A isoform X1</fullName>
    </submittedName>
</protein>
<evidence type="ECO:0000256" key="4">
    <source>
        <dbReference type="ARBA" id="ARBA00022816"/>
    </source>
</evidence>
<evidence type="ECO:0000256" key="8">
    <source>
        <dbReference type="ARBA" id="ARBA00023132"/>
    </source>
</evidence>
<dbReference type="PROSITE" id="PS50196">
    <property type="entry name" value="RANBD1"/>
    <property type="match status" value="1"/>
</dbReference>
<feature type="compositionally biased region" description="Basic and acidic residues" evidence="10">
    <location>
        <begin position="228"/>
        <end position="245"/>
    </location>
</feature>
<feature type="chain" id="PRO_5022979378" evidence="11">
    <location>
        <begin position="21"/>
        <end position="494"/>
    </location>
</feature>
<evidence type="ECO:0000256" key="6">
    <source>
        <dbReference type="ARBA" id="ARBA00022990"/>
    </source>
</evidence>
<dbReference type="Pfam" id="PF08911">
    <property type="entry name" value="NUP50"/>
    <property type="match status" value="1"/>
</dbReference>
<proteinExistence type="predicted"/>
<evidence type="ECO:0000313" key="13">
    <source>
        <dbReference type="EMBL" id="TYK04047.1"/>
    </source>
</evidence>
<feature type="signal peptide" evidence="11">
    <location>
        <begin position="1"/>
        <end position="20"/>
    </location>
</feature>
<dbReference type="PANTHER" id="PTHR23138">
    <property type="entry name" value="RAN BINDING PROTEIN"/>
    <property type="match status" value="1"/>
</dbReference>
<dbReference type="CDD" id="cd13169">
    <property type="entry name" value="RanBD_NUP50_plant"/>
    <property type="match status" value="1"/>
</dbReference>
<comment type="caution">
    <text evidence="13">The sequence shown here is derived from an EMBL/GenBank/DDBJ whole genome shotgun (WGS) entry which is preliminary data.</text>
</comment>
<keyword evidence="6" id="KW-0007">Acetylation</keyword>
<feature type="compositionally biased region" description="Polar residues" evidence="10">
    <location>
        <begin position="171"/>
        <end position="182"/>
    </location>
</feature>
<dbReference type="SUPFAM" id="SSF50729">
    <property type="entry name" value="PH domain-like"/>
    <property type="match status" value="1"/>
</dbReference>
<feature type="domain" description="RanBD1" evidence="12">
    <location>
        <begin position="355"/>
        <end position="484"/>
    </location>
</feature>
<feature type="region of interest" description="Disordered" evidence="10">
    <location>
        <begin position="35"/>
        <end position="72"/>
    </location>
</feature>
<feature type="compositionally biased region" description="Acidic residues" evidence="10">
    <location>
        <begin position="53"/>
        <end position="62"/>
    </location>
</feature>
<name>A0A5D3BX12_CUCMM</name>
<evidence type="ECO:0000256" key="10">
    <source>
        <dbReference type="SAM" id="MobiDB-lite"/>
    </source>
</evidence>
<evidence type="ECO:0000256" key="7">
    <source>
        <dbReference type="ARBA" id="ARBA00023010"/>
    </source>
</evidence>
<sequence length="494" mass="53342">MFVQLQIYIFCFCFIAELQALVDLLDSSMGDAENATSTKKRAAGRELSRDNPGPDDDEDVSEQETGTFKRASEEVLATRRIVKVRRGSTASAPSSNPFAGIRLVPPTENSGSVAEVQHDTEAADEKAGSDEANGKDIPHEVTQKDGDHSDEPVKCKIDTSEAKSVPKVQPVDQNSTVLSESAISKVDDNLVFESNKIENEEPAGGDKTGNEELVRDAEKESENDECVSCDKNEDEVPARGDKNENEEPSEGNEIQNKETGEQEKTENEENKEDKSEGEPSKEAAPLNSFQQLSSSQNAFTGLAGTGFSTSTFSFGNIPKDGVGLTTSFGLSNNGSSALFGTSGSSTVSKSERSGFPSMQEVAVETGEENEKVVFNADSILFEFIDGSWKERGKGELKVNVPTSGTGRGRILMRARGNYRLILNASLYPDMKLTNMDKRGITFACMNSTIDGKDGLSTFGVKFKDVSIVEEFRAAVTEHKGKASSTVLKTPENSP</sequence>
<keyword evidence="8" id="KW-0906">Nuclear pore complex</keyword>
<keyword evidence="5" id="KW-0653">Protein transport</keyword>
<dbReference type="PANTHER" id="PTHR23138:SF142">
    <property type="entry name" value="RAN-BINDING PROTEIN 3B-RELATED"/>
    <property type="match status" value="1"/>
</dbReference>
<evidence type="ECO:0000259" key="12">
    <source>
        <dbReference type="PROSITE" id="PS50196"/>
    </source>
</evidence>
<feature type="compositionally biased region" description="Basic and acidic residues" evidence="10">
    <location>
        <begin position="208"/>
        <end position="220"/>
    </location>
</feature>
<keyword evidence="11" id="KW-0732">Signal</keyword>
<dbReference type="AlphaFoldDB" id="A0A5D3BX12"/>
<evidence type="ECO:0000256" key="3">
    <source>
        <dbReference type="ARBA" id="ARBA00022737"/>
    </source>
</evidence>